<evidence type="ECO:0000313" key="1">
    <source>
        <dbReference type="Proteomes" id="UP000887579"/>
    </source>
</evidence>
<reference evidence="2" key="1">
    <citation type="submission" date="2022-11" db="UniProtKB">
        <authorList>
            <consortium name="WormBaseParasite"/>
        </authorList>
    </citation>
    <scope>IDENTIFICATION</scope>
</reference>
<protein>
    <submittedName>
        <fullName evidence="2">J domain-containing protein</fullName>
    </submittedName>
</protein>
<dbReference type="WBParaSite" id="ES5_v2.g15070.t1">
    <property type="protein sequence ID" value="ES5_v2.g15070.t1"/>
    <property type="gene ID" value="ES5_v2.g15070"/>
</dbReference>
<sequence>MSLGTSKSDEFRKDEWKEKNHDSSAKSSTLSLHIAAYEDSIDADKFDGTSEDLPAKKIFGNGKSWKDGMQVNVGIATNPFEIPRQQSDNEQEPEILQFRAGQRLSNPNIDNQQNPNADRFDAVVSYACDLGMDGESLTLFLMVLAEEEESSGGRDKSAHWKMLANLVNRKTAFNDYAQTLVVKKRKKDSENIMRKAREMQLIIDRNGLYGNRIIDFCDNHRHMLTAFFAPGGLLWSRLPSTGKIAVLDCLSQVASGINNHVVSAITEGAKKLFPIIAKHAKSAGGILALIPLFYEILRSVWLWYHGEISGARAAQNFINAIVSTVSGVNGAATGAAIGSAFGPLGGLFGAVVGGVGWGIFGAALSDVLTREIFDLPKTEALEKAYRYLGVHHRASDAEVSEAYRKRLLIDHPDKGGSNEAFYKLQTYIAIIHVARLE</sequence>
<organism evidence="1 2">
    <name type="scientific">Panagrolaimus sp. ES5</name>
    <dbReference type="NCBI Taxonomy" id="591445"/>
    <lineage>
        <taxon>Eukaryota</taxon>
        <taxon>Metazoa</taxon>
        <taxon>Ecdysozoa</taxon>
        <taxon>Nematoda</taxon>
        <taxon>Chromadorea</taxon>
        <taxon>Rhabditida</taxon>
        <taxon>Tylenchina</taxon>
        <taxon>Panagrolaimomorpha</taxon>
        <taxon>Panagrolaimoidea</taxon>
        <taxon>Panagrolaimidae</taxon>
        <taxon>Panagrolaimus</taxon>
    </lineage>
</organism>
<name>A0AC34FCR7_9BILA</name>
<accession>A0AC34FCR7</accession>
<evidence type="ECO:0000313" key="2">
    <source>
        <dbReference type="WBParaSite" id="ES5_v2.g15070.t1"/>
    </source>
</evidence>
<proteinExistence type="predicted"/>
<dbReference type="Proteomes" id="UP000887579">
    <property type="component" value="Unplaced"/>
</dbReference>